<reference evidence="1" key="2">
    <citation type="submission" date="2025-08" db="UniProtKB">
        <authorList>
            <consortium name="Ensembl"/>
        </authorList>
    </citation>
    <scope>IDENTIFICATION</scope>
</reference>
<reference evidence="1" key="3">
    <citation type="submission" date="2025-09" db="UniProtKB">
        <authorList>
            <consortium name="Ensembl"/>
        </authorList>
    </citation>
    <scope>IDENTIFICATION</scope>
</reference>
<organism evidence="1 2">
    <name type="scientific">Ciona intestinalis</name>
    <name type="common">Transparent sea squirt</name>
    <name type="synonym">Ascidia intestinalis</name>
    <dbReference type="NCBI Taxonomy" id="7719"/>
    <lineage>
        <taxon>Eukaryota</taxon>
        <taxon>Metazoa</taxon>
        <taxon>Chordata</taxon>
        <taxon>Tunicata</taxon>
        <taxon>Ascidiacea</taxon>
        <taxon>Phlebobranchia</taxon>
        <taxon>Cionidae</taxon>
        <taxon>Ciona</taxon>
    </lineage>
</organism>
<keyword evidence="2" id="KW-1185">Reference proteome</keyword>
<dbReference type="InParanoid" id="H2XP24"/>
<evidence type="ECO:0000313" key="2">
    <source>
        <dbReference type="Proteomes" id="UP000008144"/>
    </source>
</evidence>
<dbReference type="AlphaFoldDB" id="H2XP24"/>
<dbReference type="Proteomes" id="UP000008144">
    <property type="component" value="Unassembled WGS sequence"/>
</dbReference>
<evidence type="ECO:0000313" key="1">
    <source>
        <dbReference type="Ensembl" id="ENSCINP00000031407.1"/>
    </source>
</evidence>
<proteinExistence type="predicted"/>
<sequence length="115" mass="13539">RVKNTHLFTVCITTPLPSKFNTIFNLGSDLKLISKYKTENLCFYLFHDKNFLLKSYPPFPIIPLLFSSFSFSKPTQLLYFPLHQFLSSFSFSSWLILVHFPLRWQLPPPQPQLLL</sequence>
<accession>H2XP24</accession>
<name>H2XP24_CIOIN</name>
<reference evidence="2" key="1">
    <citation type="journal article" date="2002" name="Science">
        <title>The draft genome of Ciona intestinalis: insights into chordate and vertebrate origins.</title>
        <authorList>
            <person name="Dehal P."/>
            <person name="Satou Y."/>
            <person name="Campbell R.K."/>
            <person name="Chapman J."/>
            <person name="Degnan B."/>
            <person name="De Tomaso A."/>
            <person name="Davidson B."/>
            <person name="Di Gregorio A."/>
            <person name="Gelpke M."/>
            <person name="Goodstein D.M."/>
            <person name="Harafuji N."/>
            <person name="Hastings K.E."/>
            <person name="Ho I."/>
            <person name="Hotta K."/>
            <person name="Huang W."/>
            <person name="Kawashima T."/>
            <person name="Lemaire P."/>
            <person name="Martinez D."/>
            <person name="Meinertzhagen I.A."/>
            <person name="Necula S."/>
            <person name="Nonaka M."/>
            <person name="Putnam N."/>
            <person name="Rash S."/>
            <person name="Saiga H."/>
            <person name="Satake M."/>
            <person name="Terry A."/>
            <person name="Yamada L."/>
            <person name="Wang H.G."/>
            <person name="Awazu S."/>
            <person name="Azumi K."/>
            <person name="Boore J."/>
            <person name="Branno M."/>
            <person name="Chin-Bow S."/>
            <person name="DeSantis R."/>
            <person name="Doyle S."/>
            <person name="Francino P."/>
            <person name="Keys D.N."/>
            <person name="Haga S."/>
            <person name="Hayashi H."/>
            <person name="Hino K."/>
            <person name="Imai K.S."/>
            <person name="Inaba K."/>
            <person name="Kano S."/>
            <person name="Kobayashi K."/>
            <person name="Kobayashi M."/>
            <person name="Lee B.I."/>
            <person name="Makabe K.W."/>
            <person name="Manohar C."/>
            <person name="Matassi G."/>
            <person name="Medina M."/>
            <person name="Mochizuki Y."/>
            <person name="Mount S."/>
            <person name="Morishita T."/>
            <person name="Miura S."/>
            <person name="Nakayama A."/>
            <person name="Nishizaka S."/>
            <person name="Nomoto H."/>
            <person name="Ohta F."/>
            <person name="Oishi K."/>
            <person name="Rigoutsos I."/>
            <person name="Sano M."/>
            <person name="Sasaki A."/>
            <person name="Sasakura Y."/>
            <person name="Shoguchi E."/>
            <person name="Shin-i T."/>
            <person name="Spagnuolo A."/>
            <person name="Stainier D."/>
            <person name="Suzuki M.M."/>
            <person name="Tassy O."/>
            <person name="Takatori N."/>
            <person name="Tokuoka M."/>
            <person name="Yagi K."/>
            <person name="Yoshizaki F."/>
            <person name="Wada S."/>
            <person name="Zhang C."/>
            <person name="Hyatt P.D."/>
            <person name="Larimer F."/>
            <person name="Detter C."/>
            <person name="Doggett N."/>
            <person name="Glavina T."/>
            <person name="Hawkins T."/>
            <person name="Richardson P."/>
            <person name="Lucas S."/>
            <person name="Kohara Y."/>
            <person name="Levine M."/>
            <person name="Satoh N."/>
            <person name="Rokhsar D.S."/>
        </authorList>
    </citation>
    <scope>NUCLEOTIDE SEQUENCE [LARGE SCALE GENOMIC DNA]</scope>
</reference>
<dbReference type="Ensembl" id="ENSCINT00000035934.1">
    <property type="protein sequence ID" value="ENSCINP00000031407.1"/>
    <property type="gene ID" value="ENSCING00000022167.1"/>
</dbReference>
<protein>
    <submittedName>
        <fullName evidence="1">Uncharacterized protein</fullName>
    </submittedName>
</protein>
<dbReference type="HOGENOM" id="CLU_2114346_0_0_1"/>